<gene>
    <name evidence="1" type="ORF">EHQ31_18360</name>
</gene>
<dbReference type="RefSeq" id="WP_135568570.1">
    <property type="nucleotide sequence ID" value="NZ_RQFN01000009.1"/>
</dbReference>
<evidence type="ECO:0000313" key="1">
    <source>
        <dbReference type="EMBL" id="TGK95012.1"/>
    </source>
</evidence>
<dbReference type="EMBL" id="RQFO01000020">
    <property type="protein sequence ID" value="TGK95012.1"/>
    <property type="molecule type" value="Genomic_DNA"/>
</dbReference>
<dbReference type="Pfam" id="PF11042">
    <property type="entry name" value="DUF2750"/>
    <property type="match status" value="1"/>
</dbReference>
<reference evidence="2" key="1">
    <citation type="journal article" date="2019" name="PLoS Negl. Trop. Dis.">
        <title>Revisiting the worldwide diversity of Leptospira species in the environment.</title>
        <authorList>
            <person name="Vincent A.T."/>
            <person name="Schiettekatte O."/>
            <person name="Bourhy P."/>
            <person name="Veyrier F.J."/>
            <person name="Picardeau M."/>
        </authorList>
    </citation>
    <scope>NUCLEOTIDE SEQUENCE [LARGE SCALE GENOMIC DNA]</scope>
    <source>
        <strain evidence="2">201800278</strain>
    </source>
</reference>
<name>A0ABY2LL35_9LEPT</name>
<organism evidence="1 2">
    <name type="scientific">Leptospira montravelensis</name>
    <dbReference type="NCBI Taxonomy" id="2484961"/>
    <lineage>
        <taxon>Bacteria</taxon>
        <taxon>Pseudomonadati</taxon>
        <taxon>Spirochaetota</taxon>
        <taxon>Spirochaetia</taxon>
        <taxon>Leptospirales</taxon>
        <taxon>Leptospiraceae</taxon>
        <taxon>Leptospira</taxon>
    </lineage>
</organism>
<comment type="caution">
    <text evidence="1">The sequence shown here is derived from an EMBL/GenBank/DDBJ whole genome shotgun (WGS) entry which is preliminary data.</text>
</comment>
<dbReference type="InterPro" id="IPR021284">
    <property type="entry name" value="DUF2750"/>
</dbReference>
<evidence type="ECO:0000313" key="2">
    <source>
        <dbReference type="Proteomes" id="UP000297465"/>
    </source>
</evidence>
<accession>A0ABY2LL35</accession>
<keyword evidence="2" id="KW-1185">Reference proteome</keyword>
<protein>
    <submittedName>
        <fullName evidence="1">DUF2750 domain-containing protein</fullName>
    </submittedName>
</protein>
<proteinExistence type="predicted"/>
<sequence length="128" mass="14861">MKITQKQIDIITSLPGPKRYEHFIKVAADQRCVWGLYNAGWALAGTDDGQHVFPLWPAYEYSSICTKNEWLEFKPKKIELDSLFDDLLPSLKERKTLIGVFYTPSDKGVIPNMDDFEKDLRHELSRIE</sequence>
<dbReference type="Proteomes" id="UP000297465">
    <property type="component" value="Unassembled WGS sequence"/>
</dbReference>